<evidence type="ECO:0000256" key="3">
    <source>
        <dbReference type="ARBA" id="ARBA00022574"/>
    </source>
</evidence>
<dbReference type="GO" id="GO:0045503">
    <property type="term" value="F:dynein light chain binding"/>
    <property type="evidence" value="ECO:0007669"/>
    <property type="project" value="TreeGrafter"/>
</dbReference>
<keyword evidence="2" id="KW-0963">Cytoplasm</keyword>
<evidence type="ECO:0000256" key="1">
    <source>
        <dbReference type="ARBA" id="ARBA00004496"/>
    </source>
</evidence>
<comment type="caution">
    <text evidence="6">The sequence shown here is derived from an EMBL/GenBank/DDBJ whole genome shotgun (WGS) entry which is preliminary data.</text>
</comment>
<protein>
    <submittedName>
        <fullName evidence="6">WD repeat-containing protein 63</fullName>
    </submittedName>
</protein>
<feature type="region of interest" description="Disordered" evidence="5">
    <location>
        <begin position="633"/>
        <end position="653"/>
    </location>
</feature>
<dbReference type="Gene3D" id="2.130.10.10">
    <property type="entry name" value="YVTN repeat-like/Quinoprotein amine dehydrogenase"/>
    <property type="match status" value="2"/>
</dbReference>
<dbReference type="SMART" id="SM00320">
    <property type="entry name" value="WD40"/>
    <property type="match status" value="4"/>
</dbReference>
<dbReference type="Proteomes" id="UP000230066">
    <property type="component" value="Unassembled WGS sequence"/>
</dbReference>
<dbReference type="PANTHER" id="PTHR12442:SF5">
    <property type="entry name" value="DYNEIN AXONEMAL INTERMEDIATE CHAIN 3"/>
    <property type="match status" value="1"/>
</dbReference>
<keyword evidence="4" id="KW-0677">Repeat</keyword>
<dbReference type="GO" id="GO:0045504">
    <property type="term" value="F:dynein heavy chain binding"/>
    <property type="evidence" value="ECO:0007669"/>
    <property type="project" value="TreeGrafter"/>
</dbReference>
<dbReference type="GO" id="GO:0036156">
    <property type="term" value="C:inner dynein arm"/>
    <property type="evidence" value="ECO:0007669"/>
    <property type="project" value="TreeGrafter"/>
</dbReference>
<evidence type="ECO:0000313" key="7">
    <source>
        <dbReference type="Proteomes" id="UP000230066"/>
    </source>
</evidence>
<organism evidence="6 7">
    <name type="scientific">Fasciola hepatica</name>
    <name type="common">Liver fluke</name>
    <dbReference type="NCBI Taxonomy" id="6192"/>
    <lineage>
        <taxon>Eukaryota</taxon>
        <taxon>Metazoa</taxon>
        <taxon>Spiralia</taxon>
        <taxon>Lophotrochozoa</taxon>
        <taxon>Platyhelminthes</taxon>
        <taxon>Trematoda</taxon>
        <taxon>Digenea</taxon>
        <taxon>Plagiorchiida</taxon>
        <taxon>Echinostomata</taxon>
        <taxon>Echinostomatoidea</taxon>
        <taxon>Fasciolidae</taxon>
        <taxon>Fasciola</taxon>
    </lineage>
</organism>
<dbReference type="GO" id="GO:0036159">
    <property type="term" value="P:inner dynein arm assembly"/>
    <property type="evidence" value="ECO:0007669"/>
    <property type="project" value="TreeGrafter"/>
</dbReference>
<dbReference type="InterPro" id="IPR001680">
    <property type="entry name" value="WD40_rpt"/>
</dbReference>
<evidence type="ECO:0000256" key="5">
    <source>
        <dbReference type="SAM" id="MobiDB-lite"/>
    </source>
</evidence>
<evidence type="ECO:0000256" key="4">
    <source>
        <dbReference type="ARBA" id="ARBA00022737"/>
    </source>
</evidence>
<reference evidence="6" key="1">
    <citation type="submission" date="2019-03" db="EMBL/GenBank/DDBJ databases">
        <title>Improved annotation for the trematode Fasciola hepatica.</title>
        <authorList>
            <person name="Choi Y.-J."/>
            <person name="Martin J."/>
            <person name="Mitreva M."/>
        </authorList>
    </citation>
    <scope>NUCLEOTIDE SEQUENCE [LARGE SCALE GENOMIC DNA]</scope>
</reference>
<proteinExistence type="predicted"/>
<dbReference type="CDD" id="cd22249">
    <property type="entry name" value="UDM1_RNF168_RNF169-like"/>
    <property type="match status" value="1"/>
</dbReference>
<dbReference type="InterPro" id="IPR050687">
    <property type="entry name" value="Dynein_IC"/>
</dbReference>
<dbReference type="SUPFAM" id="SSF50978">
    <property type="entry name" value="WD40 repeat-like"/>
    <property type="match status" value="1"/>
</dbReference>
<feature type="region of interest" description="Disordered" evidence="5">
    <location>
        <begin position="1"/>
        <end position="28"/>
    </location>
</feature>
<accession>A0A4E0RWL6</accession>
<dbReference type="InterPro" id="IPR036322">
    <property type="entry name" value="WD40_repeat_dom_sf"/>
</dbReference>
<evidence type="ECO:0000313" key="6">
    <source>
        <dbReference type="EMBL" id="THD27278.1"/>
    </source>
</evidence>
<dbReference type="InterPro" id="IPR015943">
    <property type="entry name" value="WD40/YVTN_repeat-like_dom_sf"/>
</dbReference>
<gene>
    <name evidence="6" type="ORF">D915_001937</name>
</gene>
<dbReference type="PANTHER" id="PTHR12442">
    <property type="entry name" value="DYNEIN INTERMEDIATE CHAIN"/>
    <property type="match status" value="1"/>
</dbReference>
<keyword evidence="3" id="KW-0853">WD repeat</keyword>
<name>A0A4E0RWL6_FASHE</name>
<keyword evidence="7" id="KW-1185">Reference proteome</keyword>
<evidence type="ECO:0000256" key="2">
    <source>
        <dbReference type="ARBA" id="ARBA00022490"/>
    </source>
</evidence>
<sequence length="911" mass="103256">MQAEADRGASSNDGLKRTATPNFDRRVSRLRHIDSINTQRTELQSGEDNPNTAEQKSDILDIFKRDDLLPGCVPIFLSQPTQQIFGLLTDENVTKANPSVLIPKADILKDIQLRAGVSDFSAQKTAINEYPGDDILLIYDADLKFGENFVIVLSEESMNLIQNPTDEEMLQTADNEKTTDDELEEADDEVAEYHPPTRRPWINLGSDREILEASVTETRPRIYTIYQRPRREFGAPVVFVDREAVEKSTGSIVNSSEERPTEIPITEMDRGVSNAQLTRERGTNTDWKYPRNAFTQYQPRTLGAEELQQCLTPNGSLQTMGKHYKMLEQSLLQNMMYDFLANDYENLAAGDETYDTRADNTFKEFLSFTDLKYSKDKAITDIQWHPTIKGIVAMSVGERLTYDQRVDQMSRILLTQTHIILWSFADPIQPQLLLDAPEDILCFQFNPTDPNIVAGGCYNGQVVLWDIEKHMEDLRTVKQRMKAKSKVPLFSFDDSDTHKVPVSPYCAVSNIEASHTAPILAIQWVPDHMEVNRLGYCMENLSQHCVQLVTCGLNHELLFWDTRADKSPLAVDKTRDAIVPAMNVPTTFSTLDNKWKPLLRVHLFKTDPGGDHAPTSFCMKEVQGDRHLLSANADDRNALTPKTPGPQKSRPLQGASTYFYVGTEDGDLVYVDWMPQKDQDTGKMQTPKPEFYAQQHDGPISYVARSPFEASVLLVVGGWTWSVWKEGVNNGPIIEPGHSVKPLTGGHWSPTRPSVFFICRADGSLEVWDLLDKTHEPAMVQSVSPNALTAVSLWNFSRRQLIAIGDTQGALQVFVVPRRLSVIMPSELANFNSYIDREVRRRDFVLTRWNIREQEKIEQEAENKRKAGVAPAAALTEEELLQKERTEYEQYLQDEHAFLRSLGLLEDFDES</sequence>
<comment type="subcellular location">
    <subcellularLocation>
        <location evidence="1">Cytoplasm</location>
    </subcellularLocation>
</comment>
<dbReference type="AlphaFoldDB" id="A0A4E0RWL6"/>
<dbReference type="GO" id="GO:0060294">
    <property type="term" value="P:cilium movement involved in cell motility"/>
    <property type="evidence" value="ECO:0007669"/>
    <property type="project" value="TreeGrafter"/>
</dbReference>
<dbReference type="EMBL" id="JXXN02000471">
    <property type="protein sequence ID" value="THD27278.1"/>
    <property type="molecule type" value="Genomic_DNA"/>
</dbReference>